<keyword evidence="2" id="KW-1185">Reference proteome</keyword>
<dbReference type="GO" id="GO:0005840">
    <property type="term" value="C:ribosome"/>
    <property type="evidence" value="ECO:0007669"/>
    <property type="project" value="UniProtKB-KW"/>
</dbReference>
<dbReference type="InterPro" id="IPR014719">
    <property type="entry name" value="Ribosomal_bL12_C/ClpS-like"/>
</dbReference>
<evidence type="ECO:0000313" key="1">
    <source>
        <dbReference type="EMBL" id="MFC4590254.1"/>
    </source>
</evidence>
<organism evidence="1 2">
    <name type="scientific">Sphaerisporangium corydalis</name>
    <dbReference type="NCBI Taxonomy" id="1441875"/>
    <lineage>
        <taxon>Bacteria</taxon>
        <taxon>Bacillati</taxon>
        <taxon>Actinomycetota</taxon>
        <taxon>Actinomycetes</taxon>
        <taxon>Streptosporangiales</taxon>
        <taxon>Streptosporangiaceae</taxon>
        <taxon>Sphaerisporangium</taxon>
    </lineage>
</organism>
<protein>
    <submittedName>
        <fullName evidence="1">Ribosomal protein L7/L12</fullName>
    </submittedName>
</protein>
<dbReference type="EMBL" id="JBHSFN010000021">
    <property type="protein sequence ID" value="MFC4590254.1"/>
    <property type="molecule type" value="Genomic_DNA"/>
</dbReference>
<evidence type="ECO:0000313" key="2">
    <source>
        <dbReference type="Proteomes" id="UP001595891"/>
    </source>
</evidence>
<keyword evidence="1" id="KW-0689">Ribosomal protein</keyword>
<dbReference type="RefSeq" id="WP_262843226.1">
    <property type="nucleotide sequence ID" value="NZ_JANZYP010000016.1"/>
</dbReference>
<sequence length="149" mass="16128">MEMILLFLIFLIVAGVVAGVVLRGALKGASAPAVPAVSTPEALHQTVTWLVREGQKIQAIKEIRQFTGLDLRSSKEIVDGVALGRDLWSHPAMFRFRPLPQELAPADATDLATRVRGLKAAGQTERAIFLVRGETGMDQHAAESFVQSL</sequence>
<dbReference type="Gene3D" id="3.30.1390.10">
    <property type="match status" value="1"/>
</dbReference>
<proteinExistence type="predicted"/>
<comment type="caution">
    <text evidence="1">The sequence shown here is derived from an EMBL/GenBank/DDBJ whole genome shotgun (WGS) entry which is preliminary data.</text>
</comment>
<dbReference type="Proteomes" id="UP001595891">
    <property type="component" value="Unassembled WGS sequence"/>
</dbReference>
<keyword evidence="1" id="KW-0687">Ribonucleoprotein</keyword>
<name>A0ABV9EN59_9ACTN</name>
<reference evidence="2" key="1">
    <citation type="journal article" date="2019" name="Int. J. Syst. Evol. Microbiol.">
        <title>The Global Catalogue of Microorganisms (GCM) 10K type strain sequencing project: providing services to taxonomists for standard genome sequencing and annotation.</title>
        <authorList>
            <consortium name="The Broad Institute Genomics Platform"/>
            <consortium name="The Broad Institute Genome Sequencing Center for Infectious Disease"/>
            <person name="Wu L."/>
            <person name="Ma J."/>
        </authorList>
    </citation>
    <scope>NUCLEOTIDE SEQUENCE [LARGE SCALE GENOMIC DNA]</scope>
    <source>
        <strain evidence="2">CCUG 49560</strain>
    </source>
</reference>
<gene>
    <name evidence="1" type="ORF">ACFO8L_29465</name>
</gene>
<accession>A0ABV9EN59</accession>